<proteinExistence type="predicted"/>
<evidence type="ECO:0000313" key="2">
    <source>
        <dbReference type="Proteomes" id="UP000826722"/>
    </source>
</evidence>
<organism evidence="1 2">
    <name type="scientific">Methyloradius palustris</name>
    <dbReference type="NCBI Taxonomy" id="2778876"/>
    <lineage>
        <taxon>Bacteria</taxon>
        <taxon>Pseudomonadati</taxon>
        <taxon>Pseudomonadota</taxon>
        <taxon>Betaproteobacteria</taxon>
        <taxon>Nitrosomonadales</taxon>
        <taxon>Methylophilaceae</taxon>
        <taxon>Methyloradius</taxon>
    </lineage>
</organism>
<name>A0A8D5G2Z4_9PROT</name>
<dbReference type="Proteomes" id="UP000826722">
    <property type="component" value="Chromosome"/>
</dbReference>
<gene>
    <name evidence="1" type="ORF">ZMTM_13470</name>
</gene>
<reference evidence="1" key="1">
    <citation type="journal article" date="2021" name="Arch. Microbiol.">
        <title>Methyloradius palustris gen. nov., sp. nov., a methanol-oxidizing bacterium isolated from snow.</title>
        <authorList>
            <person name="Miyadera T."/>
            <person name="Kojima H."/>
            <person name="Fukui M."/>
        </authorList>
    </citation>
    <scope>NUCLEOTIDE SEQUENCE</scope>
    <source>
        <strain evidence="1">Zm11</strain>
    </source>
</reference>
<keyword evidence="2" id="KW-1185">Reference proteome</keyword>
<dbReference type="KEGG" id="mpau:ZMTM_13470"/>
<protein>
    <submittedName>
        <fullName evidence="1">Uncharacterized protein</fullName>
    </submittedName>
</protein>
<dbReference type="AlphaFoldDB" id="A0A8D5G2Z4"/>
<evidence type="ECO:0000313" key="1">
    <source>
        <dbReference type="EMBL" id="BCM25088.1"/>
    </source>
</evidence>
<dbReference type="EMBL" id="AP024110">
    <property type="protein sequence ID" value="BCM25088.1"/>
    <property type="molecule type" value="Genomic_DNA"/>
</dbReference>
<accession>A0A8D5G2Z4</accession>
<sequence length="465" mass="54068">MYTDEGRHGNGNGKELCDLLVVFGNDVILFSDKACKFTAHENINVAWSRWYRRAVEKSARQLSGAESWIKRFPNKIYLDSNCKAPLPVKLPKETDIRIHLVAVTRGASEYAESYWGGGSSGSLFIDTKLVGDDHKNSPFRIGWALSNKRLVHVFDETTLDIVLGELDTISDFISYLTKKEERFTTPGSDFLIPGEEELVAFYLQHYDFRREEYYFPVVPEDALVVLQEGGWRRLKKSRQYQARCEENEISYLWDTLIEFQNDHILAGSAEALIGDSNPVMYERIMRMMAEENRLSRRSLGESINRANSINEPGKRFTRTIFSASREGRAYIFMTMPRPEECNQEEYLELRRGDILLYAYGCKLKFEKIKEIIGIAFAPGQEILTSVDYFLINFGEAPFDEEFADEVKQRISDAEMWSPIATKWSSIRPIPFPYNVTIFEKIIFWTRLSLYRCRNYVSQLMRRLKW</sequence>